<dbReference type="SMART" id="SM00487">
    <property type="entry name" value="DEXDc"/>
    <property type="match status" value="1"/>
</dbReference>
<dbReference type="InterPro" id="IPR041222">
    <property type="entry name" value="PriA_3primeBD"/>
</dbReference>
<feature type="binding site" evidence="12">
    <location>
        <position position="431"/>
    </location>
    <ligand>
        <name>Zn(2+)</name>
        <dbReference type="ChEBI" id="CHEBI:29105"/>
        <label>1</label>
    </ligand>
</feature>
<evidence type="ECO:0000256" key="2">
    <source>
        <dbReference type="ARBA" id="ARBA00022705"/>
    </source>
</evidence>
<dbReference type="RefSeq" id="WP_039607555.1">
    <property type="nucleotide sequence ID" value="NZ_JWIC01000001.1"/>
</dbReference>
<comment type="catalytic activity">
    <reaction evidence="11 12">
        <text>ATP + H2O = ADP + phosphate + H(+)</text>
        <dbReference type="Rhea" id="RHEA:13065"/>
        <dbReference type="ChEBI" id="CHEBI:15377"/>
        <dbReference type="ChEBI" id="CHEBI:15378"/>
        <dbReference type="ChEBI" id="CHEBI:30616"/>
        <dbReference type="ChEBI" id="CHEBI:43474"/>
        <dbReference type="ChEBI" id="CHEBI:456216"/>
        <dbReference type="EC" id="5.6.2.4"/>
    </reaction>
</comment>
<comment type="caution">
    <text evidence="15">The sequence shown here is derived from an EMBL/GenBank/DDBJ whole genome shotgun (WGS) entry which is preliminary data.</text>
</comment>
<feature type="binding site" evidence="12">
    <location>
        <position position="474"/>
    </location>
    <ligand>
        <name>Zn(2+)</name>
        <dbReference type="ChEBI" id="CHEBI:29105"/>
        <label>1</label>
    </ligand>
</feature>
<dbReference type="InterPro" id="IPR014001">
    <property type="entry name" value="Helicase_ATP-bd"/>
</dbReference>
<dbReference type="GO" id="GO:0008270">
    <property type="term" value="F:zinc ion binding"/>
    <property type="evidence" value="ECO:0007669"/>
    <property type="project" value="UniProtKB-UniRule"/>
</dbReference>
<dbReference type="InterPro" id="IPR011545">
    <property type="entry name" value="DEAD/DEAH_box_helicase_dom"/>
</dbReference>
<gene>
    <name evidence="12" type="primary">priA</name>
    <name evidence="15" type="ORF">JF50_00315</name>
</gene>
<dbReference type="AlphaFoldDB" id="A0A0C1MVH6"/>
<keyword evidence="1 12" id="KW-0639">Primosome</keyword>
<evidence type="ECO:0000259" key="14">
    <source>
        <dbReference type="PROSITE" id="PS51194"/>
    </source>
</evidence>
<dbReference type="CDD" id="cd18804">
    <property type="entry name" value="SF2_C_priA"/>
    <property type="match status" value="1"/>
</dbReference>
<dbReference type="PROSITE" id="PS51194">
    <property type="entry name" value="HELICASE_CTER"/>
    <property type="match status" value="1"/>
</dbReference>
<proteinExistence type="inferred from homology"/>
<dbReference type="InterPro" id="IPR027417">
    <property type="entry name" value="P-loop_NTPase"/>
</dbReference>
<dbReference type="Proteomes" id="UP000031327">
    <property type="component" value="Unassembled WGS sequence"/>
</dbReference>
<evidence type="ECO:0000256" key="5">
    <source>
        <dbReference type="ARBA" id="ARBA00022801"/>
    </source>
</evidence>
<protein>
    <recommendedName>
        <fullName evidence="12">Replication restart protein PriA</fullName>
    </recommendedName>
    <alternativeName>
        <fullName evidence="12">ATP-dependent DNA helicase PriA</fullName>
        <ecNumber evidence="12">5.6.2.4</ecNumber>
    </alternativeName>
    <alternativeName>
        <fullName evidence="12">DNA 3'-5' helicase PriA</fullName>
    </alternativeName>
</protein>
<comment type="similarity">
    <text evidence="12">Belongs to the helicase family. PriA subfamily.</text>
</comment>
<comment type="cofactor">
    <cofactor evidence="12">
        <name>Zn(2+)</name>
        <dbReference type="ChEBI" id="CHEBI:29105"/>
    </cofactor>
    <text evidence="12">Binds 2 zinc ions per subunit.</text>
</comment>
<keyword evidence="3 12" id="KW-0479">Metal-binding</keyword>
<dbReference type="Pfam" id="PF00271">
    <property type="entry name" value="Helicase_C"/>
    <property type="match status" value="1"/>
</dbReference>
<accession>A0A0C1MVH6</accession>
<dbReference type="GO" id="GO:0043138">
    <property type="term" value="F:3'-5' DNA helicase activity"/>
    <property type="evidence" value="ECO:0007669"/>
    <property type="project" value="UniProtKB-EC"/>
</dbReference>
<dbReference type="GO" id="GO:0003677">
    <property type="term" value="F:DNA binding"/>
    <property type="evidence" value="ECO:0007669"/>
    <property type="project" value="UniProtKB-UniRule"/>
</dbReference>
<keyword evidence="8 12" id="KW-0067">ATP-binding</keyword>
<feature type="binding site" evidence="12">
    <location>
        <position position="443"/>
    </location>
    <ligand>
        <name>Zn(2+)</name>
        <dbReference type="ChEBI" id="CHEBI:29105"/>
        <label>2</label>
    </ligand>
</feature>
<dbReference type="GO" id="GO:0006302">
    <property type="term" value="P:double-strand break repair"/>
    <property type="evidence" value="ECO:0007669"/>
    <property type="project" value="InterPro"/>
</dbReference>
<feature type="binding site" evidence="12">
    <location>
        <position position="434"/>
    </location>
    <ligand>
        <name>Zn(2+)</name>
        <dbReference type="ChEBI" id="CHEBI:29105"/>
        <label>1</label>
    </ligand>
</feature>
<feature type="domain" description="Helicase ATP-binding" evidence="13">
    <location>
        <begin position="205"/>
        <end position="372"/>
    </location>
</feature>
<feature type="domain" description="Helicase C-terminal" evidence="14">
    <location>
        <begin position="452"/>
        <end position="625"/>
    </location>
</feature>
<keyword evidence="4 12" id="KW-0547">Nucleotide-binding</keyword>
<dbReference type="NCBIfam" id="NF004065">
    <property type="entry name" value="PRK05580.1-1"/>
    <property type="match status" value="1"/>
</dbReference>
<dbReference type="PROSITE" id="PS51192">
    <property type="entry name" value="HELICASE_ATP_BIND_1"/>
    <property type="match status" value="1"/>
</dbReference>
<dbReference type="InterPro" id="IPR040498">
    <property type="entry name" value="PriA_CRR"/>
</dbReference>
<evidence type="ECO:0000256" key="7">
    <source>
        <dbReference type="ARBA" id="ARBA00022833"/>
    </source>
</evidence>
<dbReference type="InterPro" id="IPR005259">
    <property type="entry name" value="PriA"/>
</dbReference>
<keyword evidence="2 12" id="KW-0235">DNA replication</keyword>
<dbReference type="NCBIfam" id="NF004067">
    <property type="entry name" value="PRK05580.1-4"/>
    <property type="match status" value="1"/>
</dbReference>
<comment type="subunit">
    <text evidence="12">Component of the replication restart primosome.</text>
</comment>
<feature type="binding site" evidence="12">
    <location>
        <position position="458"/>
    </location>
    <ligand>
        <name>Zn(2+)</name>
        <dbReference type="ChEBI" id="CHEBI:29105"/>
        <label>2</label>
    </ligand>
</feature>
<dbReference type="PANTHER" id="PTHR30580:SF0">
    <property type="entry name" value="PRIMOSOMAL PROTEIN N"/>
    <property type="match status" value="1"/>
</dbReference>
<dbReference type="InterPro" id="IPR001650">
    <property type="entry name" value="Helicase_C-like"/>
</dbReference>
<dbReference type="GO" id="GO:0005524">
    <property type="term" value="F:ATP binding"/>
    <property type="evidence" value="ECO:0007669"/>
    <property type="project" value="UniProtKB-UniRule"/>
</dbReference>
<dbReference type="Gene3D" id="3.40.50.300">
    <property type="entry name" value="P-loop containing nucleotide triphosphate hydrolases"/>
    <property type="match status" value="2"/>
</dbReference>
<keyword evidence="9 12" id="KW-0238">DNA-binding</keyword>
<dbReference type="Pfam" id="PF17764">
    <property type="entry name" value="PriA_3primeBD"/>
    <property type="match status" value="1"/>
</dbReference>
<dbReference type="GO" id="GO:0006269">
    <property type="term" value="P:DNA replication, synthesis of primer"/>
    <property type="evidence" value="ECO:0007669"/>
    <property type="project" value="UniProtKB-KW"/>
</dbReference>
<feature type="binding site" evidence="12">
    <location>
        <position position="440"/>
    </location>
    <ligand>
        <name>Zn(2+)</name>
        <dbReference type="ChEBI" id="CHEBI:29105"/>
        <label>2</label>
    </ligand>
</feature>
<evidence type="ECO:0000256" key="12">
    <source>
        <dbReference type="HAMAP-Rule" id="MF_00983"/>
    </source>
</evidence>
<dbReference type="GO" id="GO:0006310">
    <property type="term" value="P:DNA recombination"/>
    <property type="evidence" value="ECO:0007669"/>
    <property type="project" value="InterPro"/>
</dbReference>
<evidence type="ECO:0000256" key="3">
    <source>
        <dbReference type="ARBA" id="ARBA00022723"/>
    </source>
</evidence>
<dbReference type="FunFam" id="3.40.50.300:FF:000489">
    <property type="entry name" value="Primosome assembly protein PriA"/>
    <property type="match status" value="1"/>
</dbReference>
<dbReference type="EC" id="5.6.2.4" evidence="12"/>
<evidence type="ECO:0000256" key="6">
    <source>
        <dbReference type="ARBA" id="ARBA00022806"/>
    </source>
</evidence>
<evidence type="ECO:0000256" key="10">
    <source>
        <dbReference type="ARBA" id="ARBA00023235"/>
    </source>
</evidence>
<dbReference type="EMBL" id="JWIC01000001">
    <property type="protein sequence ID" value="KID58948.1"/>
    <property type="molecule type" value="Genomic_DNA"/>
</dbReference>
<evidence type="ECO:0000259" key="13">
    <source>
        <dbReference type="PROSITE" id="PS51192"/>
    </source>
</evidence>
<comment type="function">
    <text evidence="12">Initiates the restart of stalled replication forks, which reloads the replicative helicase on sites other than the origin of replication. Recognizes and binds to abandoned replication forks and remodels them to uncover a helicase loading site. Promotes assembly of the primosome at these replication forks.</text>
</comment>
<evidence type="ECO:0000313" key="16">
    <source>
        <dbReference type="Proteomes" id="UP000031327"/>
    </source>
</evidence>
<dbReference type="Gene3D" id="3.40.1440.60">
    <property type="entry name" value="PriA, 3(prime) DNA-binding domain"/>
    <property type="match status" value="1"/>
</dbReference>
<organism evidence="15 16">
    <name type="scientific">Pseudoalteromonas luteoviolacea</name>
    <dbReference type="NCBI Taxonomy" id="43657"/>
    <lineage>
        <taxon>Bacteria</taxon>
        <taxon>Pseudomonadati</taxon>
        <taxon>Pseudomonadota</taxon>
        <taxon>Gammaproteobacteria</taxon>
        <taxon>Alteromonadales</taxon>
        <taxon>Pseudoalteromonadaceae</taxon>
        <taxon>Pseudoalteromonas</taxon>
    </lineage>
</organism>
<dbReference type="Pfam" id="PF18074">
    <property type="entry name" value="PriA_C"/>
    <property type="match status" value="1"/>
</dbReference>
<evidence type="ECO:0000256" key="11">
    <source>
        <dbReference type="ARBA" id="ARBA00048988"/>
    </source>
</evidence>
<comment type="catalytic activity">
    <reaction evidence="12">
        <text>Couples ATP hydrolysis with the unwinding of duplex DNA by translocating in the 3'-5' direction.</text>
        <dbReference type="EC" id="5.6.2.4"/>
    </reaction>
</comment>
<keyword evidence="5 12" id="KW-0378">Hydrolase</keyword>
<dbReference type="NCBIfam" id="TIGR00595">
    <property type="entry name" value="priA"/>
    <property type="match status" value="1"/>
</dbReference>
<evidence type="ECO:0000256" key="9">
    <source>
        <dbReference type="ARBA" id="ARBA00023125"/>
    </source>
</evidence>
<evidence type="ECO:0000256" key="8">
    <source>
        <dbReference type="ARBA" id="ARBA00022840"/>
    </source>
</evidence>
<dbReference type="PANTHER" id="PTHR30580">
    <property type="entry name" value="PRIMOSOMAL PROTEIN N"/>
    <property type="match status" value="1"/>
</dbReference>
<dbReference type="Pfam" id="PF00270">
    <property type="entry name" value="DEAD"/>
    <property type="match status" value="1"/>
</dbReference>
<reference evidence="15 16" key="1">
    <citation type="submission" date="2014-12" db="EMBL/GenBank/DDBJ databases">
        <title>Draft Genome Sequence of Pseudoalteromonas luteoviolacea HI1.</title>
        <authorList>
            <person name="Asahina A.Y."/>
            <person name="Hadfield M.G."/>
        </authorList>
    </citation>
    <scope>NUCLEOTIDE SEQUENCE [LARGE SCALE GENOMIC DNA]</scope>
    <source>
        <strain evidence="15 16">HI1</strain>
    </source>
</reference>
<dbReference type="HAMAP" id="MF_00983">
    <property type="entry name" value="PriA"/>
    <property type="match status" value="1"/>
</dbReference>
<dbReference type="OrthoDB" id="9759544at2"/>
<dbReference type="Pfam" id="PF18319">
    <property type="entry name" value="Zn_ribbon_PriA"/>
    <property type="match status" value="1"/>
</dbReference>
<name>A0A0C1MVH6_9GAMM</name>
<feature type="binding site" evidence="12">
    <location>
        <position position="471"/>
    </location>
    <ligand>
        <name>Zn(2+)</name>
        <dbReference type="ChEBI" id="CHEBI:29105"/>
        <label>1</label>
    </ligand>
</feature>
<dbReference type="CDD" id="cd17929">
    <property type="entry name" value="DEXHc_priA"/>
    <property type="match status" value="1"/>
</dbReference>
<keyword evidence="10 12" id="KW-0413">Isomerase</keyword>
<dbReference type="GO" id="GO:0006270">
    <property type="term" value="P:DNA replication initiation"/>
    <property type="evidence" value="ECO:0007669"/>
    <property type="project" value="TreeGrafter"/>
</dbReference>
<keyword evidence="6 12" id="KW-0347">Helicase</keyword>
<dbReference type="SUPFAM" id="SSF52540">
    <property type="entry name" value="P-loop containing nucleoside triphosphate hydrolases"/>
    <property type="match status" value="1"/>
</dbReference>
<keyword evidence="7 12" id="KW-0862">Zinc</keyword>
<dbReference type="GO" id="GO:1990077">
    <property type="term" value="C:primosome complex"/>
    <property type="evidence" value="ECO:0007669"/>
    <property type="project" value="UniProtKB-UniRule"/>
</dbReference>
<evidence type="ECO:0000313" key="15">
    <source>
        <dbReference type="EMBL" id="KID58948.1"/>
    </source>
</evidence>
<evidence type="ECO:0000256" key="1">
    <source>
        <dbReference type="ARBA" id="ARBA00022515"/>
    </source>
</evidence>
<dbReference type="InterPro" id="IPR042115">
    <property type="entry name" value="PriA_3primeBD_sf"/>
</dbReference>
<sequence>MPFAAVAIKVPLHKTFDYTYPASMSPCVGGRVWVKFANRRCVAVVTELKAHSDVPVDKIKPIDDVIDAHPILDSAHLSFLQFISHYYCYPFGETLFTALPGALRDGQDVDKTQVPMLTLTDEGQVTSQLRAKKQLALIEQLRTAGDATHTELKTLGFTQAQIKGLLEKQLIREELRADTSWQHATLSVGSKPILNEEQATACSAINHTEGFRTFLIEGVTGSGKTEVYLQCLEKVLSAGQQALVLVPEIGLTPQTVNRFKRRFPGLPIDLWHSNLTDNERLHTWRRAQQATTALVIGTRSSIFLPFQSLAMIIVDEEHDHSFKQQDSLRYHARDLAAYRAHQTQCPLLLGTATPALETLKKALDNKFQLLTLSKRAQTSQDNQFLLVDMKAQQTQGGFASTSLKAIERTLSMGKQAMIFLNRRGFAPTLICHECGWLSDCHHCSTSATYHKTMQRLVCHHCGEQQYVPHQCPDCGSTQIMPTGLGTEQLEEFVTSHFPDVPVSRIDRDSTRRKGSLESALEKIHQGGAQVLIGTQMLAKGHHFPDVALVVILDVDSGLYSSDFRATEHMAQLITQVAGRAGRSGEAGTVILQTHFPEHPLLQDLVNNGYQDFARYALTERQEAMLPPYTHLALIRAEATSANLVMTFLSDLVPAQPFSGIQLLGPIPAPMERLAGKYRYQLHIQATQRNVLHQYLTQLKEYISSHKLATRVRWNIDVDPMDTY</sequence>
<dbReference type="GO" id="GO:0016887">
    <property type="term" value="F:ATP hydrolysis activity"/>
    <property type="evidence" value="ECO:0007669"/>
    <property type="project" value="RHEA"/>
</dbReference>
<feature type="binding site" evidence="12">
    <location>
        <position position="461"/>
    </location>
    <ligand>
        <name>Zn(2+)</name>
        <dbReference type="ChEBI" id="CHEBI:29105"/>
        <label>2</label>
    </ligand>
</feature>
<dbReference type="InterPro" id="IPR041236">
    <property type="entry name" value="PriA_C"/>
</dbReference>
<evidence type="ECO:0000256" key="4">
    <source>
        <dbReference type="ARBA" id="ARBA00022741"/>
    </source>
</evidence>
<dbReference type="SMART" id="SM00490">
    <property type="entry name" value="HELICc"/>
    <property type="match status" value="1"/>
</dbReference>